<reference evidence="2" key="2">
    <citation type="submission" date="2025-09" db="UniProtKB">
        <authorList>
            <consortium name="Ensembl"/>
        </authorList>
    </citation>
    <scope>IDENTIFICATION</scope>
</reference>
<dbReference type="InterPro" id="IPR040247">
    <property type="entry name" value="DUF5524"/>
</dbReference>
<keyword evidence="1" id="KW-0732">Signal</keyword>
<dbReference type="Ensembl" id="ENSHCOT00000003038.1">
    <property type="protein sequence ID" value="ENSHCOP00000021660.1"/>
    <property type="gene ID" value="ENSHCOG00000008672.1"/>
</dbReference>
<dbReference type="Pfam" id="PF17662">
    <property type="entry name" value="DUF5524"/>
    <property type="match status" value="1"/>
</dbReference>
<evidence type="ECO:0000256" key="1">
    <source>
        <dbReference type="SAM" id="SignalP"/>
    </source>
</evidence>
<feature type="signal peptide" evidence="1">
    <location>
        <begin position="1"/>
        <end position="23"/>
    </location>
</feature>
<dbReference type="STRING" id="109280.ENSHCOP00000021660"/>
<sequence>MFSINSLLSVCICVRVCFNIAGGKKGFHGTKGQISQIPGLSPVISTVGDVTKIGKRVGVVDTDSEYVKLAKQGGHKGLLYFDETPTSKPNSFDAADSLLDERKSPRAFSQRPLPPFWTDNMSAWERDDGSPRKEKVNIVKQLVQWQASSQNNGGSKFRRTVSTKNTSPVNMSKLLSFGYVDDDKLTTSETESSAT</sequence>
<evidence type="ECO:0000313" key="2">
    <source>
        <dbReference type="Ensembl" id="ENSHCOP00000021660.1"/>
    </source>
</evidence>
<protein>
    <submittedName>
        <fullName evidence="2">Uncharacterized protein</fullName>
    </submittedName>
</protein>
<dbReference type="PANTHER" id="PTHR31097">
    <property type="entry name" value="SI:DKEY-276J7.1"/>
    <property type="match status" value="1"/>
</dbReference>
<proteinExistence type="predicted"/>
<dbReference type="AlphaFoldDB" id="A0A3Q2YS16"/>
<reference evidence="2" key="1">
    <citation type="submission" date="2025-08" db="UniProtKB">
        <authorList>
            <consortium name="Ensembl"/>
        </authorList>
    </citation>
    <scope>IDENTIFICATION</scope>
</reference>
<accession>A0A3Q2YS16</accession>
<organism evidence="2 3">
    <name type="scientific">Hippocampus comes</name>
    <name type="common">Tiger tail seahorse</name>
    <dbReference type="NCBI Taxonomy" id="109280"/>
    <lineage>
        <taxon>Eukaryota</taxon>
        <taxon>Metazoa</taxon>
        <taxon>Chordata</taxon>
        <taxon>Craniata</taxon>
        <taxon>Vertebrata</taxon>
        <taxon>Euteleostomi</taxon>
        <taxon>Actinopterygii</taxon>
        <taxon>Neopterygii</taxon>
        <taxon>Teleostei</taxon>
        <taxon>Neoteleostei</taxon>
        <taxon>Acanthomorphata</taxon>
        <taxon>Syngnathiaria</taxon>
        <taxon>Syngnathiformes</taxon>
        <taxon>Syngnathoidei</taxon>
        <taxon>Syngnathidae</taxon>
        <taxon>Hippocampus</taxon>
    </lineage>
</organism>
<dbReference type="PANTHER" id="PTHR31097:SF2">
    <property type="entry name" value="CHROMOSOME 7 OPEN READING FRAME 57"/>
    <property type="match status" value="1"/>
</dbReference>
<dbReference type="GeneTree" id="ENSGT01030000235131"/>
<feature type="chain" id="PRO_5018742482" evidence="1">
    <location>
        <begin position="24"/>
        <end position="195"/>
    </location>
</feature>
<dbReference type="OMA" id="GYHTKNG"/>
<dbReference type="Proteomes" id="UP000264820">
    <property type="component" value="Unplaced"/>
</dbReference>
<keyword evidence="3" id="KW-1185">Reference proteome</keyword>
<name>A0A3Q2YS16_HIPCM</name>
<evidence type="ECO:0000313" key="3">
    <source>
        <dbReference type="Proteomes" id="UP000264820"/>
    </source>
</evidence>